<feature type="repeat" description="PPR" evidence="2">
    <location>
        <begin position="79"/>
        <end position="113"/>
    </location>
</feature>
<sequence length="151" mass="17044">MLQRIVFCGLCIARLKASPSISLIKTLPPYAFCTLSPTQMNPTKKLTFSHIFQKCSSFKALNPGKQAHAQMIVTGFVPNIYVANCLIQFYCKGSNMGYAFKVFDRMAERDVISWNTMIFGYAGVGNMGLHSLRLTQLKFAGRTTQIKRWLF</sequence>
<dbReference type="PROSITE" id="PS51375">
    <property type="entry name" value="PPR"/>
    <property type="match status" value="1"/>
</dbReference>
<dbReference type="NCBIfam" id="TIGR00756">
    <property type="entry name" value="PPR"/>
    <property type="match status" value="1"/>
</dbReference>
<dbReference type="InterPro" id="IPR011990">
    <property type="entry name" value="TPR-like_helical_dom_sf"/>
</dbReference>
<evidence type="ECO:0008006" key="5">
    <source>
        <dbReference type="Google" id="ProtNLM"/>
    </source>
</evidence>
<dbReference type="EMBL" id="JAYMYR010000003">
    <property type="protein sequence ID" value="KAK7374587.1"/>
    <property type="molecule type" value="Genomic_DNA"/>
</dbReference>
<organism evidence="3 4">
    <name type="scientific">Phaseolus coccineus</name>
    <name type="common">Scarlet runner bean</name>
    <name type="synonym">Phaseolus multiflorus</name>
    <dbReference type="NCBI Taxonomy" id="3886"/>
    <lineage>
        <taxon>Eukaryota</taxon>
        <taxon>Viridiplantae</taxon>
        <taxon>Streptophyta</taxon>
        <taxon>Embryophyta</taxon>
        <taxon>Tracheophyta</taxon>
        <taxon>Spermatophyta</taxon>
        <taxon>Magnoliopsida</taxon>
        <taxon>eudicotyledons</taxon>
        <taxon>Gunneridae</taxon>
        <taxon>Pentapetalae</taxon>
        <taxon>rosids</taxon>
        <taxon>fabids</taxon>
        <taxon>Fabales</taxon>
        <taxon>Fabaceae</taxon>
        <taxon>Papilionoideae</taxon>
        <taxon>50 kb inversion clade</taxon>
        <taxon>NPAAA clade</taxon>
        <taxon>indigoferoid/millettioid clade</taxon>
        <taxon>Phaseoleae</taxon>
        <taxon>Phaseolus</taxon>
    </lineage>
</organism>
<keyword evidence="1" id="KW-0677">Repeat</keyword>
<dbReference type="Proteomes" id="UP001374584">
    <property type="component" value="Unassembled WGS sequence"/>
</dbReference>
<dbReference type="GO" id="GO:0003723">
    <property type="term" value="F:RNA binding"/>
    <property type="evidence" value="ECO:0007669"/>
    <property type="project" value="InterPro"/>
</dbReference>
<comment type="caution">
    <text evidence="3">The sequence shown here is derived from an EMBL/GenBank/DDBJ whole genome shotgun (WGS) entry which is preliminary data.</text>
</comment>
<dbReference type="GO" id="GO:0009451">
    <property type="term" value="P:RNA modification"/>
    <property type="evidence" value="ECO:0007669"/>
    <property type="project" value="InterPro"/>
</dbReference>
<name>A0AAN9NPH3_PHACN</name>
<evidence type="ECO:0000256" key="1">
    <source>
        <dbReference type="ARBA" id="ARBA00022737"/>
    </source>
</evidence>
<evidence type="ECO:0000313" key="3">
    <source>
        <dbReference type="EMBL" id="KAK7374587.1"/>
    </source>
</evidence>
<accession>A0AAN9NPH3</accession>
<dbReference type="InterPro" id="IPR002885">
    <property type="entry name" value="PPR_rpt"/>
</dbReference>
<dbReference type="PANTHER" id="PTHR47926">
    <property type="entry name" value="PENTATRICOPEPTIDE REPEAT-CONTAINING PROTEIN"/>
    <property type="match status" value="1"/>
</dbReference>
<evidence type="ECO:0000256" key="2">
    <source>
        <dbReference type="PROSITE-ProRule" id="PRU00708"/>
    </source>
</evidence>
<evidence type="ECO:0000313" key="4">
    <source>
        <dbReference type="Proteomes" id="UP001374584"/>
    </source>
</evidence>
<keyword evidence="4" id="KW-1185">Reference proteome</keyword>
<dbReference type="Pfam" id="PF01535">
    <property type="entry name" value="PPR"/>
    <property type="match status" value="2"/>
</dbReference>
<proteinExistence type="predicted"/>
<dbReference type="AlphaFoldDB" id="A0AAN9NPH3"/>
<dbReference type="Gene3D" id="1.25.40.10">
    <property type="entry name" value="Tetratricopeptide repeat domain"/>
    <property type="match status" value="1"/>
</dbReference>
<gene>
    <name evidence="3" type="ORF">VNO80_08019</name>
</gene>
<reference evidence="3 4" key="1">
    <citation type="submission" date="2024-01" db="EMBL/GenBank/DDBJ databases">
        <title>The genomes of 5 underutilized Papilionoideae crops provide insights into root nodulation and disease resistanc.</title>
        <authorList>
            <person name="Jiang F."/>
        </authorList>
    </citation>
    <scope>NUCLEOTIDE SEQUENCE [LARGE SCALE GENOMIC DNA]</scope>
    <source>
        <strain evidence="3">JINMINGXINNONG_FW02</strain>
        <tissue evidence="3">Leaves</tissue>
    </source>
</reference>
<protein>
    <recommendedName>
        <fullName evidence="5">Pentatricopeptide repeat-containing protein</fullName>
    </recommendedName>
</protein>
<dbReference type="InterPro" id="IPR046960">
    <property type="entry name" value="PPR_At4g14850-like_plant"/>
</dbReference>